<keyword evidence="1" id="KW-1185">Reference proteome</keyword>
<sequence>MFPVMTLPYGLLCRLGTLSSPVEKYHLQIAGGNFNICPPTFQTYKEELNCNLAVINGKLTLAKYSKAERKHVPVVLEDNALICYTFSLLLRISGLKHLSSDVFQHLLIKAHRMELYNCDMSHEFLQALSKLCLMPIKDIEIHDPYGGDFCVKSVVQAFPQVDKLKFYGVQLPDHWLTAMTEAQQSKLSFVYVHADPENVGKFEADELLAFLQKQNEMFTLAFHMGGLRDTDGYAKTLEKILKTYLKEEDLQQQRPEPQVRVCGYDIWRCFYLPKVEGSAAVAKKGKNKRAELPIL</sequence>
<organism evidence="1 2">
    <name type="scientific">Panagrellus redivivus</name>
    <name type="common">Microworm</name>
    <dbReference type="NCBI Taxonomy" id="6233"/>
    <lineage>
        <taxon>Eukaryota</taxon>
        <taxon>Metazoa</taxon>
        <taxon>Ecdysozoa</taxon>
        <taxon>Nematoda</taxon>
        <taxon>Chromadorea</taxon>
        <taxon>Rhabditida</taxon>
        <taxon>Tylenchina</taxon>
        <taxon>Panagrolaimomorpha</taxon>
        <taxon>Panagrolaimoidea</taxon>
        <taxon>Panagrolaimidae</taxon>
        <taxon>Panagrellus</taxon>
    </lineage>
</organism>
<protein>
    <submittedName>
        <fullName evidence="2">GRAS domain-containing protein</fullName>
    </submittedName>
</protein>
<dbReference type="Proteomes" id="UP000492821">
    <property type="component" value="Unassembled WGS sequence"/>
</dbReference>
<proteinExistence type="predicted"/>
<evidence type="ECO:0000313" key="2">
    <source>
        <dbReference type="WBParaSite" id="Pan_g7963.t1"/>
    </source>
</evidence>
<dbReference type="AlphaFoldDB" id="A0A7E5A1F8"/>
<evidence type="ECO:0000313" key="1">
    <source>
        <dbReference type="Proteomes" id="UP000492821"/>
    </source>
</evidence>
<name>A0A7E5A1F8_PANRE</name>
<reference evidence="1" key="1">
    <citation type="journal article" date="2013" name="Genetics">
        <title>The draft genome and transcriptome of Panagrellus redivivus are shaped by the harsh demands of a free-living lifestyle.</title>
        <authorList>
            <person name="Srinivasan J."/>
            <person name="Dillman A.R."/>
            <person name="Macchietto M.G."/>
            <person name="Heikkinen L."/>
            <person name="Lakso M."/>
            <person name="Fracchia K.M."/>
            <person name="Antoshechkin I."/>
            <person name="Mortazavi A."/>
            <person name="Wong G."/>
            <person name="Sternberg P.W."/>
        </authorList>
    </citation>
    <scope>NUCLEOTIDE SEQUENCE [LARGE SCALE GENOMIC DNA]</scope>
    <source>
        <strain evidence="1">MT8872</strain>
    </source>
</reference>
<reference evidence="2" key="2">
    <citation type="submission" date="2020-10" db="UniProtKB">
        <authorList>
            <consortium name="WormBaseParasite"/>
        </authorList>
    </citation>
    <scope>IDENTIFICATION</scope>
</reference>
<accession>A0A7E5A1F8</accession>
<dbReference type="WBParaSite" id="Pan_g7963.t1">
    <property type="protein sequence ID" value="Pan_g7963.t1"/>
    <property type="gene ID" value="Pan_g7963"/>
</dbReference>